<dbReference type="InterPro" id="IPR029058">
    <property type="entry name" value="AB_hydrolase_fold"/>
</dbReference>
<dbReference type="SUPFAM" id="SSF53474">
    <property type="entry name" value="alpha/beta-Hydrolases"/>
    <property type="match status" value="1"/>
</dbReference>
<gene>
    <name evidence="3" type="ORF">N478_21105</name>
</gene>
<protein>
    <recommendedName>
        <fullName evidence="2">Thioesterase domain-containing protein</fullName>
    </recommendedName>
</protein>
<dbReference type="Proteomes" id="UP000076661">
    <property type="component" value="Unassembled WGS sequence"/>
</dbReference>
<proteinExistence type="inferred from homology"/>
<evidence type="ECO:0000259" key="2">
    <source>
        <dbReference type="Pfam" id="PF00975"/>
    </source>
</evidence>
<dbReference type="EMBL" id="AUXX01000020">
    <property type="protein sequence ID" value="KZN65600.1"/>
    <property type="molecule type" value="Genomic_DNA"/>
</dbReference>
<dbReference type="GO" id="GO:0008610">
    <property type="term" value="P:lipid biosynthetic process"/>
    <property type="evidence" value="ECO:0007669"/>
    <property type="project" value="TreeGrafter"/>
</dbReference>
<dbReference type="AlphaFoldDB" id="A0A161YTD5"/>
<dbReference type="Gene3D" id="3.40.50.1820">
    <property type="entry name" value="alpha/beta hydrolase"/>
    <property type="match status" value="1"/>
</dbReference>
<evidence type="ECO:0000313" key="4">
    <source>
        <dbReference type="Proteomes" id="UP000076661"/>
    </source>
</evidence>
<reference evidence="3 4" key="1">
    <citation type="submission" date="2013-07" db="EMBL/GenBank/DDBJ databases">
        <title>Comparative Genomic and Metabolomic Analysis of Twelve Strains of Pseudoalteromonas luteoviolacea.</title>
        <authorList>
            <person name="Vynne N.G."/>
            <person name="Mansson M."/>
            <person name="Gram L."/>
        </authorList>
    </citation>
    <scope>NUCLEOTIDE SEQUENCE [LARGE SCALE GENOMIC DNA]</scope>
    <source>
        <strain evidence="3 4">S4060-1</strain>
    </source>
</reference>
<dbReference type="InterPro" id="IPR012223">
    <property type="entry name" value="TEII"/>
</dbReference>
<organism evidence="3 4">
    <name type="scientific">Pseudoalteromonas luteoviolacea S4060-1</name>
    <dbReference type="NCBI Taxonomy" id="1365257"/>
    <lineage>
        <taxon>Bacteria</taxon>
        <taxon>Pseudomonadati</taxon>
        <taxon>Pseudomonadota</taxon>
        <taxon>Gammaproteobacteria</taxon>
        <taxon>Alteromonadales</taxon>
        <taxon>Pseudoalteromonadaceae</taxon>
        <taxon>Pseudoalteromonas</taxon>
    </lineage>
</organism>
<evidence type="ECO:0000256" key="1">
    <source>
        <dbReference type="ARBA" id="ARBA00007169"/>
    </source>
</evidence>
<dbReference type="InterPro" id="IPR001031">
    <property type="entry name" value="Thioesterase"/>
</dbReference>
<evidence type="ECO:0000313" key="3">
    <source>
        <dbReference type="EMBL" id="KZN65600.1"/>
    </source>
</evidence>
<name>A0A161YTD5_9GAMM</name>
<dbReference type="RefSeq" id="WP_063381525.1">
    <property type="nucleotide sequence ID" value="NZ_AUXX01000020.1"/>
</dbReference>
<feature type="domain" description="Thioesterase" evidence="2">
    <location>
        <begin position="18"/>
        <end position="234"/>
    </location>
</feature>
<comment type="similarity">
    <text evidence="1">Belongs to the thioesterase family.</text>
</comment>
<comment type="caution">
    <text evidence="3">The sequence shown here is derived from an EMBL/GenBank/DDBJ whole genome shotgun (WGS) entry which is preliminary data.</text>
</comment>
<accession>A0A161YTD5</accession>
<dbReference type="PANTHER" id="PTHR11487">
    <property type="entry name" value="THIOESTERASE"/>
    <property type="match status" value="1"/>
</dbReference>
<sequence length="245" mass="27394">MTSKLFSIPKPNPNATLRLFCFPYAGGAPSIFMPWVNDMPAHIELVAVQLPGRGARLMEPAHNTMDALITELMSHQAFITQKPCIFFGHSLGSRIAYELASHLLQTDNAIPLKIIASGSRAPHLKSHKRPFYNLPHDEFVEELKSLNGTPKEILENTELMELFLPLLRADFEIAECYQANKDALPTPINVLFGTDDVDVTAEQIDAWQDLSAAPITKHEFNGDHFFINTCSDEVKQTVIRLVTNL</sequence>
<dbReference type="Pfam" id="PF00975">
    <property type="entry name" value="Thioesterase"/>
    <property type="match status" value="1"/>
</dbReference>
<dbReference type="PANTHER" id="PTHR11487:SF0">
    <property type="entry name" value="S-ACYL FATTY ACID SYNTHASE THIOESTERASE, MEDIUM CHAIN"/>
    <property type="match status" value="1"/>
</dbReference>
<dbReference type="PATRIC" id="fig|1365257.3.peg.2916"/>